<feature type="region of interest" description="Disordered" evidence="1">
    <location>
        <begin position="49"/>
        <end position="94"/>
    </location>
</feature>
<keyword evidence="2" id="KW-0812">Transmembrane</keyword>
<gene>
    <name evidence="3" type="ORF">GCM10010946_30790</name>
</gene>
<keyword evidence="2" id="KW-1133">Transmembrane helix</keyword>
<dbReference type="Proteomes" id="UP000653343">
    <property type="component" value="Unassembled WGS sequence"/>
</dbReference>
<feature type="transmembrane region" description="Helical" evidence="2">
    <location>
        <begin position="12"/>
        <end position="30"/>
    </location>
</feature>
<reference evidence="4" key="1">
    <citation type="journal article" date="2019" name="Int. J. Syst. Evol. Microbiol.">
        <title>The Global Catalogue of Microorganisms (GCM) 10K type strain sequencing project: providing services to taxonomists for standard genome sequencing and annotation.</title>
        <authorList>
            <consortium name="The Broad Institute Genomics Platform"/>
            <consortium name="The Broad Institute Genome Sequencing Center for Infectious Disease"/>
            <person name="Wu L."/>
            <person name="Ma J."/>
        </authorList>
    </citation>
    <scope>NUCLEOTIDE SEQUENCE [LARGE SCALE GENOMIC DNA]</scope>
    <source>
        <strain evidence="4">KCTC 23917</strain>
    </source>
</reference>
<dbReference type="RefSeq" id="WP_189358101.1">
    <property type="nucleotide sequence ID" value="NZ_BMYU01000008.1"/>
</dbReference>
<organism evidence="3 4">
    <name type="scientific">Undibacterium squillarum</name>
    <dbReference type="NCBI Taxonomy" id="1131567"/>
    <lineage>
        <taxon>Bacteria</taxon>
        <taxon>Pseudomonadati</taxon>
        <taxon>Pseudomonadota</taxon>
        <taxon>Betaproteobacteria</taxon>
        <taxon>Burkholderiales</taxon>
        <taxon>Oxalobacteraceae</taxon>
        <taxon>Undibacterium</taxon>
    </lineage>
</organism>
<evidence type="ECO:0000313" key="4">
    <source>
        <dbReference type="Proteomes" id="UP000653343"/>
    </source>
</evidence>
<proteinExistence type="predicted"/>
<feature type="compositionally biased region" description="Basic and acidic residues" evidence="1">
    <location>
        <begin position="62"/>
        <end position="72"/>
    </location>
</feature>
<dbReference type="EMBL" id="BMYU01000008">
    <property type="protein sequence ID" value="GGX49875.1"/>
    <property type="molecule type" value="Genomic_DNA"/>
</dbReference>
<accession>A0ABQ2Y0X9</accession>
<evidence type="ECO:0000256" key="2">
    <source>
        <dbReference type="SAM" id="Phobius"/>
    </source>
</evidence>
<sequence>MQTVPKTVNAVLTNTLIAATIAVGVAFRLWNSLIPFNIPEFAQSANIDAGKNAGKSGVPVSDGKKSKSDKTDNIPTPQSTKPDAVRTLRKGILV</sequence>
<name>A0ABQ2Y0X9_9BURK</name>
<evidence type="ECO:0000256" key="1">
    <source>
        <dbReference type="SAM" id="MobiDB-lite"/>
    </source>
</evidence>
<protein>
    <submittedName>
        <fullName evidence="3">Uncharacterized protein</fullName>
    </submittedName>
</protein>
<keyword evidence="2" id="KW-0472">Membrane</keyword>
<keyword evidence="4" id="KW-1185">Reference proteome</keyword>
<evidence type="ECO:0000313" key="3">
    <source>
        <dbReference type="EMBL" id="GGX49875.1"/>
    </source>
</evidence>
<comment type="caution">
    <text evidence="3">The sequence shown here is derived from an EMBL/GenBank/DDBJ whole genome shotgun (WGS) entry which is preliminary data.</text>
</comment>